<dbReference type="Proteomes" id="UP000708148">
    <property type="component" value="Unassembled WGS sequence"/>
</dbReference>
<comment type="catalytic activity">
    <reaction evidence="1">
        <text>Random hydrolysis of (1-&gt;4)-beta-D-mannosidic linkages in mannans, galactomannans and glucomannans.</text>
        <dbReference type="EC" id="3.2.1.78"/>
    </reaction>
</comment>
<comment type="caution">
    <text evidence="11">The sequence shown here is derived from an EMBL/GenBank/DDBJ whole genome shotgun (WGS) entry which is preliminary data.</text>
</comment>
<reference evidence="11" key="1">
    <citation type="submission" date="2020-12" db="EMBL/GenBank/DDBJ databases">
        <authorList>
            <person name="Iha C."/>
        </authorList>
    </citation>
    <scope>NUCLEOTIDE SEQUENCE</scope>
</reference>
<evidence type="ECO:0000313" key="11">
    <source>
        <dbReference type="EMBL" id="CAD7704949.1"/>
    </source>
</evidence>
<proteinExistence type="inferred from homology"/>
<dbReference type="EMBL" id="CAJHUC010002981">
    <property type="protein sequence ID" value="CAD7704949.1"/>
    <property type="molecule type" value="Genomic_DNA"/>
</dbReference>
<organism evidence="11 12">
    <name type="scientific">Ostreobium quekettii</name>
    <dbReference type="NCBI Taxonomy" id="121088"/>
    <lineage>
        <taxon>Eukaryota</taxon>
        <taxon>Viridiplantae</taxon>
        <taxon>Chlorophyta</taxon>
        <taxon>core chlorophytes</taxon>
        <taxon>Ulvophyceae</taxon>
        <taxon>TCBD clade</taxon>
        <taxon>Bryopsidales</taxon>
        <taxon>Ostreobineae</taxon>
        <taxon>Ostreobiaceae</taxon>
        <taxon>Ostreobium</taxon>
    </lineage>
</organism>
<name>A0A8S1JIJ5_9CHLO</name>
<evidence type="ECO:0000256" key="6">
    <source>
        <dbReference type="ARBA" id="ARBA00022729"/>
    </source>
</evidence>
<accession>A0A8S1JIJ5</accession>
<evidence type="ECO:0000313" key="12">
    <source>
        <dbReference type="Proteomes" id="UP000708148"/>
    </source>
</evidence>
<dbReference type="AlphaFoldDB" id="A0A8S1JIJ5"/>
<evidence type="ECO:0000256" key="9">
    <source>
        <dbReference type="SAM" id="SignalP"/>
    </source>
</evidence>
<sequence>MALALQAALSAALLIVAAATPPGSGVGAEGFAVKGNDDRDGEAEEVYIDISGLRDKVTDGVLSDGATLDERWDCDRGKFVKRLGPRLELAGSRFIIHGFNQHDMVRWGAHEPDRHRVAKILSDAADLGMNSLRTWAFNDGDRWLPIQVGPGKISDRVLREGLDFVLDEARKREFRVILTLTNFWNDFGGMQEYVQWAGGNNVREFYTNEAVKDTFKDYVASIVTRRSSVTGIEYRYDPTILGWELANEARDPGNVGSKALQGWLDEMAAFIRRLDPNHLIATGTTGLFGPSSPKKLALNAHAMDVFNSPTPSPHRYDGICEGEDFLKDNQGQHVDIPTVHIWPDHSMACDFQCKKEWSIKNLQGHFEAANTLGKPLLLEEFGILRPDGQRHEFYRAMYEELKAAIARGVPVAGALMWQLGGEGALDYGGYTVYVNASENERSRPPFSKPRGYHQNTSVQVVDDLDFRNWGEMMDCMKEKETRNGEEWGETLEVLKNFLAPEEWLM</sequence>
<gene>
    <name evidence="11" type="ORF">OSTQU699_LOCUS10304</name>
</gene>
<dbReference type="EC" id="3.2.1.78" evidence="4"/>
<evidence type="ECO:0000259" key="10">
    <source>
        <dbReference type="Pfam" id="PF26410"/>
    </source>
</evidence>
<evidence type="ECO:0000256" key="3">
    <source>
        <dbReference type="ARBA" id="ARBA00005641"/>
    </source>
</evidence>
<evidence type="ECO:0000256" key="4">
    <source>
        <dbReference type="ARBA" id="ARBA00012706"/>
    </source>
</evidence>
<evidence type="ECO:0000256" key="2">
    <source>
        <dbReference type="ARBA" id="ARBA00004613"/>
    </source>
</evidence>
<dbReference type="PANTHER" id="PTHR31451">
    <property type="match status" value="1"/>
</dbReference>
<dbReference type="SUPFAM" id="SSF51445">
    <property type="entry name" value="(Trans)glycosidases"/>
    <property type="match status" value="1"/>
</dbReference>
<comment type="subcellular location">
    <subcellularLocation>
        <location evidence="2">Secreted</location>
    </subcellularLocation>
</comment>
<dbReference type="GO" id="GO:0000272">
    <property type="term" value="P:polysaccharide catabolic process"/>
    <property type="evidence" value="ECO:0007669"/>
    <property type="project" value="InterPro"/>
</dbReference>
<protein>
    <recommendedName>
        <fullName evidence="4">mannan endo-1,4-beta-mannosidase</fullName>
        <ecNumber evidence="4">3.2.1.78</ecNumber>
    </recommendedName>
</protein>
<dbReference type="PANTHER" id="PTHR31451:SF39">
    <property type="entry name" value="MANNAN ENDO-1,4-BETA-MANNOSIDASE 1"/>
    <property type="match status" value="1"/>
</dbReference>
<dbReference type="GO" id="GO:0016985">
    <property type="term" value="F:mannan endo-1,4-beta-mannosidase activity"/>
    <property type="evidence" value="ECO:0007669"/>
    <property type="project" value="UniProtKB-EC"/>
</dbReference>
<evidence type="ECO:0000256" key="8">
    <source>
        <dbReference type="ARBA" id="ARBA00023295"/>
    </source>
</evidence>
<feature type="chain" id="PRO_5035916682" description="mannan endo-1,4-beta-mannosidase" evidence="9">
    <location>
        <begin position="20"/>
        <end position="505"/>
    </location>
</feature>
<evidence type="ECO:0000256" key="1">
    <source>
        <dbReference type="ARBA" id="ARBA00001678"/>
    </source>
</evidence>
<keyword evidence="7" id="KW-0378">Hydrolase</keyword>
<dbReference type="Pfam" id="PF26410">
    <property type="entry name" value="GH5_mannosidase"/>
    <property type="match status" value="1"/>
</dbReference>
<feature type="domain" description="Glycoside hydrolase family 5" evidence="10">
    <location>
        <begin position="78"/>
        <end position="294"/>
    </location>
</feature>
<keyword evidence="12" id="KW-1185">Reference proteome</keyword>
<keyword evidence="5" id="KW-0964">Secreted</keyword>
<evidence type="ECO:0000256" key="5">
    <source>
        <dbReference type="ARBA" id="ARBA00022525"/>
    </source>
</evidence>
<dbReference type="OrthoDB" id="406631at2759"/>
<dbReference type="InterPro" id="IPR045053">
    <property type="entry name" value="MAN-like"/>
</dbReference>
<dbReference type="GO" id="GO:0005576">
    <property type="term" value="C:extracellular region"/>
    <property type="evidence" value="ECO:0007669"/>
    <property type="project" value="UniProtKB-SubCell"/>
</dbReference>
<comment type="similarity">
    <text evidence="3">Belongs to the glycosyl hydrolase 5 (cellulase A) family.</text>
</comment>
<dbReference type="InterPro" id="IPR017853">
    <property type="entry name" value="GH"/>
</dbReference>
<dbReference type="InterPro" id="IPR001547">
    <property type="entry name" value="Glyco_hydro_5"/>
</dbReference>
<evidence type="ECO:0000256" key="7">
    <source>
        <dbReference type="ARBA" id="ARBA00022801"/>
    </source>
</evidence>
<dbReference type="Gene3D" id="3.20.20.80">
    <property type="entry name" value="Glycosidases"/>
    <property type="match status" value="1"/>
</dbReference>
<keyword evidence="8" id="KW-0326">Glycosidase</keyword>
<keyword evidence="6 9" id="KW-0732">Signal</keyword>
<feature type="signal peptide" evidence="9">
    <location>
        <begin position="1"/>
        <end position="19"/>
    </location>
</feature>